<sequence>MNDIDRWFEHTGRRENRAVSLYTSLLTGRIGAYFRYRLRFSLLLATARFAVHVIEFLILISTLGGTAAFTVMVLRIGSLVVGGGWWGLLEVMRERLRAFSQAGERDAAEHEIGRWLVLAVIAAVMLTIVGGVGLAVLQPSGHNPVGHVYAFLIVLEVAIGFPVKVIHSGVYATRRVYRPIWSMFAPTLAQLGVLSVGSYLYPTAAIIIAIIAANAIGISITVHYTLEVYRLTGLWPRFEPPTHHFWAFWRLLPKIPPWLGLQTTLSGFALRFDGILVLALVGVYGTSARSFDLTAGAAAWRHVDAFQFFYLVLPLFRGTYEAAGLFYFDFVRLRGLPALSEFRIFFFHRNLWMAPVIAVYFWSLAAALGLFVLHDIPLSFLLALLPLFVVRSAIGIYQIRLFAEGRFGAHLGSFAFLIALLGLVWIDSNPASDLLEITAAMITQLIVLINLQHFHDRRQPPVPTLLPLGDWIRELAREPGPVRVGCITIAESITPKQRSATMTLMRQKFGDKGHFAFRTPTALIYYERSANRDTEQQPHLTLQAITGGTANHGNFLPAVMTNGRDALDRLIADEWIQPVDDALVRPDSLETLSSEFRALFADGIVFDLETHEGSRDMRSLEPGVLAQALPTAITGLEGGTAVVPVDGRLLTPLYHEGRLRLLFLLPPDPDAAVFKNWLHTVKAWHIVWGTTEAAECARNG</sequence>
<keyword evidence="1" id="KW-1133">Transmembrane helix</keyword>
<feature type="transmembrane region" description="Helical" evidence="1">
    <location>
        <begin position="115"/>
        <end position="136"/>
    </location>
</feature>
<organism evidence="2 3">
    <name type="scientific">Mycobacterium spongiae</name>
    <dbReference type="NCBI Taxonomy" id="886343"/>
    <lineage>
        <taxon>Bacteria</taxon>
        <taxon>Bacillati</taxon>
        <taxon>Actinomycetota</taxon>
        <taxon>Actinomycetes</taxon>
        <taxon>Mycobacteriales</taxon>
        <taxon>Mycobacteriaceae</taxon>
        <taxon>Mycobacterium</taxon>
    </lineage>
</organism>
<dbReference type="AlphaFoldDB" id="A0A975JU42"/>
<feature type="transmembrane region" description="Helical" evidence="1">
    <location>
        <begin position="148"/>
        <end position="167"/>
    </location>
</feature>
<feature type="transmembrane region" description="Helical" evidence="1">
    <location>
        <begin position="409"/>
        <end position="428"/>
    </location>
</feature>
<feature type="transmembrane region" description="Helical" evidence="1">
    <location>
        <begin position="40"/>
        <end position="61"/>
    </location>
</feature>
<name>A0A975JU42_9MYCO</name>
<gene>
    <name evidence="2" type="ORF">F6B93_00360</name>
</gene>
<evidence type="ECO:0000256" key="1">
    <source>
        <dbReference type="SAM" id="Phobius"/>
    </source>
</evidence>
<feature type="transmembrane region" description="Helical" evidence="1">
    <location>
        <begin position="351"/>
        <end position="372"/>
    </location>
</feature>
<protein>
    <submittedName>
        <fullName evidence="2">Uncharacterized protein</fullName>
    </submittedName>
</protein>
<keyword evidence="1" id="KW-0472">Membrane</keyword>
<accession>A0A975JU42</accession>
<dbReference type="RefSeq" id="WP_211697135.1">
    <property type="nucleotide sequence ID" value="NZ_CP046600.1"/>
</dbReference>
<keyword evidence="1" id="KW-0812">Transmembrane</keyword>
<dbReference type="Proteomes" id="UP000682202">
    <property type="component" value="Chromosome"/>
</dbReference>
<keyword evidence="3" id="KW-1185">Reference proteome</keyword>
<feature type="transmembrane region" description="Helical" evidence="1">
    <location>
        <begin position="308"/>
        <end position="330"/>
    </location>
</feature>
<reference evidence="2" key="1">
    <citation type="submission" date="2019-12" db="EMBL/GenBank/DDBJ databases">
        <title>Mycobacterium spongiae sp. nov.</title>
        <authorList>
            <person name="Stinear T."/>
        </authorList>
    </citation>
    <scope>NUCLEOTIDE SEQUENCE</scope>
    <source>
        <strain evidence="2">FSD4b-SM</strain>
    </source>
</reference>
<feature type="transmembrane region" description="Helical" evidence="1">
    <location>
        <begin position="378"/>
        <end position="397"/>
    </location>
</feature>
<dbReference type="EMBL" id="CP046600">
    <property type="protein sequence ID" value="QUR65732.1"/>
    <property type="molecule type" value="Genomic_DNA"/>
</dbReference>
<evidence type="ECO:0000313" key="2">
    <source>
        <dbReference type="EMBL" id="QUR65732.1"/>
    </source>
</evidence>
<feature type="transmembrane region" description="Helical" evidence="1">
    <location>
        <begin position="268"/>
        <end position="288"/>
    </location>
</feature>
<dbReference type="KEGG" id="mspg:F6B93_00360"/>
<proteinExistence type="predicted"/>
<feature type="transmembrane region" description="Helical" evidence="1">
    <location>
        <begin position="67"/>
        <end position="89"/>
    </location>
</feature>
<evidence type="ECO:0000313" key="3">
    <source>
        <dbReference type="Proteomes" id="UP000682202"/>
    </source>
</evidence>